<feature type="domain" description="Toprim" evidence="14">
    <location>
        <begin position="3"/>
        <end position="142"/>
    </location>
</feature>
<dbReference type="Gene3D" id="2.70.20.10">
    <property type="entry name" value="Topoisomerase I, domain 3"/>
    <property type="match status" value="1"/>
</dbReference>
<dbReference type="Proteomes" id="UP000658278">
    <property type="component" value="Unassembled WGS sequence"/>
</dbReference>
<dbReference type="EC" id="5.6.2.1" evidence="3"/>
<dbReference type="SUPFAM" id="SSF56712">
    <property type="entry name" value="Prokaryotic type I DNA topoisomerase"/>
    <property type="match status" value="1"/>
</dbReference>
<dbReference type="InterPro" id="IPR025589">
    <property type="entry name" value="Toprim_C_rpt"/>
</dbReference>
<dbReference type="InterPro" id="IPR013825">
    <property type="entry name" value="Topo_IA_cen_sub2"/>
</dbReference>
<dbReference type="EMBL" id="JAENII010000003">
    <property type="protein sequence ID" value="MBK1826525.1"/>
    <property type="molecule type" value="Genomic_DNA"/>
</dbReference>
<dbReference type="InterPro" id="IPR005738">
    <property type="entry name" value="TopoIII"/>
</dbReference>
<dbReference type="PROSITE" id="PS00396">
    <property type="entry name" value="TOPO_IA_1"/>
    <property type="match status" value="1"/>
</dbReference>
<dbReference type="Pfam" id="PF01131">
    <property type="entry name" value="Topoisom_bac"/>
    <property type="match status" value="1"/>
</dbReference>
<gene>
    <name evidence="16" type="primary">topB</name>
    <name evidence="16" type="ORF">JIN81_05810</name>
</gene>
<dbReference type="Pfam" id="PF13342">
    <property type="entry name" value="Toprim_Crpt"/>
    <property type="match status" value="2"/>
</dbReference>
<feature type="compositionally biased region" description="Basic residues" evidence="13">
    <location>
        <begin position="835"/>
        <end position="850"/>
    </location>
</feature>
<dbReference type="InterPro" id="IPR003602">
    <property type="entry name" value="Topo_IA_DNA-bd_dom"/>
</dbReference>
<evidence type="ECO:0000256" key="7">
    <source>
        <dbReference type="ARBA" id="ARBA00023125"/>
    </source>
</evidence>
<dbReference type="PANTHER" id="PTHR11390">
    <property type="entry name" value="PROKARYOTIC DNA TOPOISOMERASE"/>
    <property type="match status" value="1"/>
</dbReference>
<keyword evidence="7" id="KW-0238">DNA-binding</keyword>
<reference evidence="16" key="1">
    <citation type="submission" date="2021-01" db="EMBL/GenBank/DDBJ databases">
        <title>Modified the classification status of verrucomicrobia.</title>
        <authorList>
            <person name="Feng X."/>
        </authorList>
    </citation>
    <scope>NUCLEOTIDE SEQUENCE</scope>
    <source>
        <strain evidence="16">KCTC 22201</strain>
    </source>
</reference>
<evidence type="ECO:0000256" key="11">
    <source>
        <dbReference type="ARBA" id="ARBA00032235"/>
    </source>
</evidence>
<dbReference type="AlphaFoldDB" id="A0A934R9R3"/>
<sequence length="850" mass="95122">MGKTLIIAEKPSVMTDLSKALGKVMGKFEKKGQARDAYFENDDAVITSAVGHLVELRMPTGPNGNKLPWKFDVLPAIPKRFELDPIEQTAPRLRQVVKLAKRKDIDRIVNACDAGREGELIFRYIMDIGKIDKPTQRLWMQSMTQGSIISAWEKLRSDDEMQPLADAARCRSESDWLVGLNATRALTCFRSRHGGFNITSAGRVQTPTLAILAKREAEIQAFKPEGYYEVHGTFGVQAGNYLGKWIDESFKRDPSKPHGRAERIWDRELADAIKSRCEGKTGTIEEKKRPSTQRSPQLYDLTTLQREAPFSAKGTLSLAQALYEKHKMVTYPRTDSRYLPEDYMATVRSTMSEIANSSLPVGDYARKVLEEQDGAKLTMNKRIFDSSKVTDHFAIIPTGRVVKLSEAEEKLYDMIVKRFIAVFFPNAEFEQTTRLTRISTDATVDTFKTEGRVLVKPGWLAVLGRKPGVASGKDDLTAVSPGETAQTEAIEILEEETKPPARFNESTLLSAMEGAGKLVDDEELAEAMSERGLGTPATRAAIIETLIRQKYIARDGDGGRSPLHVTGNGMRLIKVVNEMDINGLASPQMTGDWEYKLRQMELGQLDRDTFMAEIKAYTTDIVAKAKDLAQELQSRVFPDVECPCPACGAPKLKQTDATYECYEADCKFRAKKHIAGRTLTEEEAKQLFTTKFIGPLEGFRSRFNKPFEAALELDDKFKVNFVFDESDKDDFNDLTEDQVIATEKLINGEEAKIYLAEKAYLVPGFKTKNDPDGLRLGKVILEREIEKPQAVKLLTEGKTDLIKGFISKRTKRPFDAFLLLDPKTGKVGFEFPPRPAKKTAKKAAKKSANS</sequence>
<comment type="similarity">
    <text evidence="2">Belongs to the type IA topoisomerase family.</text>
</comment>
<evidence type="ECO:0000256" key="5">
    <source>
        <dbReference type="ARBA" id="ARBA00022842"/>
    </source>
</evidence>
<comment type="catalytic activity">
    <reaction evidence="1">
        <text>ATP-independent breakage of single-stranded DNA, followed by passage and rejoining.</text>
        <dbReference type="EC" id="5.6.2.1"/>
    </reaction>
</comment>
<feature type="domain" description="Topo IA-type catalytic" evidence="15">
    <location>
        <begin position="161"/>
        <end position="622"/>
    </location>
</feature>
<dbReference type="Pfam" id="PF01751">
    <property type="entry name" value="Toprim"/>
    <property type="match status" value="1"/>
</dbReference>
<evidence type="ECO:0000256" key="1">
    <source>
        <dbReference type="ARBA" id="ARBA00000213"/>
    </source>
</evidence>
<evidence type="ECO:0000256" key="10">
    <source>
        <dbReference type="ARBA" id="ARBA00031985"/>
    </source>
</evidence>
<evidence type="ECO:0000256" key="6">
    <source>
        <dbReference type="ARBA" id="ARBA00023029"/>
    </source>
</evidence>
<evidence type="ECO:0000256" key="2">
    <source>
        <dbReference type="ARBA" id="ARBA00009446"/>
    </source>
</evidence>
<evidence type="ECO:0000256" key="12">
    <source>
        <dbReference type="ARBA" id="ARBA00032877"/>
    </source>
</evidence>
<proteinExistence type="inferred from homology"/>
<name>A0A934R9R3_9BACT</name>
<evidence type="ECO:0000313" key="16">
    <source>
        <dbReference type="EMBL" id="MBK1826525.1"/>
    </source>
</evidence>
<dbReference type="InterPro" id="IPR034144">
    <property type="entry name" value="TOPRIM_TopoIII"/>
</dbReference>
<dbReference type="NCBIfam" id="TIGR01056">
    <property type="entry name" value="topB"/>
    <property type="match status" value="1"/>
</dbReference>
<dbReference type="GO" id="GO:0003917">
    <property type="term" value="F:DNA topoisomerase type I (single strand cut, ATP-independent) activity"/>
    <property type="evidence" value="ECO:0007669"/>
    <property type="project" value="UniProtKB-EC"/>
</dbReference>
<keyword evidence="17" id="KW-1185">Reference proteome</keyword>
<dbReference type="Gene3D" id="3.40.50.140">
    <property type="match status" value="1"/>
</dbReference>
<dbReference type="PRINTS" id="PR00417">
    <property type="entry name" value="PRTPISMRASEI"/>
</dbReference>
<dbReference type="InterPro" id="IPR003601">
    <property type="entry name" value="Topo_IA_2"/>
</dbReference>
<evidence type="ECO:0000313" key="17">
    <source>
        <dbReference type="Proteomes" id="UP000658278"/>
    </source>
</evidence>
<dbReference type="InterPro" id="IPR013824">
    <property type="entry name" value="Topo_IA_cen_sub1"/>
</dbReference>
<feature type="region of interest" description="Disordered" evidence="13">
    <location>
        <begin position="830"/>
        <end position="850"/>
    </location>
</feature>
<dbReference type="SMART" id="SM00436">
    <property type="entry name" value="TOP1Bc"/>
    <property type="match status" value="1"/>
</dbReference>
<dbReference type="GO" id="GO:0046872">
    <property type="term" value="F:metal ion binding"/>
    <property type="evidence" value="ECO:0007669"/>
    <property type="project" value="UniProtKB-KW"/>
</dbReference>
<dbReference type="GO" id="GO:0006265">
    <property type="term" value="P:DNA topological change"/>
    <property type="evidence" value="ECO:0007669"/>
    <property type="project" value="InterPro"/>
</dbReference>
<evidence type="ECO:0000259" key="14">
    <source>
        <dbReference type="PROSITE" id="PS50880"/>
    </source>
</evidence>
<evidence type="ECO:0000256" key="3">
    <source>
        <dbReference type="ARBA" id="ARBA00012891"/>
    </source>
</evidence>
<keyword evidence="6" id="KW-0799">Topoisomerase</keyword>
<dbReference type="InterPro" id="IPR013826">
    <property type="entry name" value="Topo_IA_cen_sub3"/>
</dbReference>
<evidence type="ECO:0000256" key="8">
    <source>
        <dbReference type="ARBA" id="ARBA00023235"/>
    </source>
</evidence>
<dbReference type="GO" id="GO:0006310">
    <property type="term" value="P:DNA recombination"/>
    <property type="evidence" value="ECO:0007669"/>
    <property type="project" value="TreeGrafter"/>
</dbReference>
<dbReference type="PROSITE" id="PS52039">
    <property type="entry name" value="TOPO_IA_2"/>
    <property type="match status" value="1"/>
</dbReference>
<dbReference type="Gene3D" id="1.10.290.10">
    <property type="entry name" value="Topoisomerase I, domain 4"/>
    <property type="match status" value="1"/>
</dbReference>
<evidence type="ECO:0000256" key="13">
    <source>
        <dbReference type="SAM" id="MobiDB-lite"/>
    </source>
</evidence>
<dbReference type="SMART" id="SM00437">
    <property type="entry name" value="TOP1Ac"/>
    <property type="match status" value="1"/>
</dbReference>
<dbReference type="GO" id="GO:0006281">
    <property type="term" value="P:DNA repair"/>
    <property type="evidence" value="ECO:0007669"/>
    <property type="project" value="TreeGrafter"/>
</dbReference>
<dbReference type="CDD" id="cd03362">
    <property type="entry name" value="TOPRIM_TopoIA_TopoIII"/>
    <property type="match status" value="1"/>
</dbReference>
<dbReference type="PROSITE" id="PS50880">
    <property type="entry name" value="TOPRIM"/>
    <property type="match status" value="1"/>
</dbReference>
<accession>A0A934R9R3</accession>
<comment type="caution">
    <text evidence="16">The sequence shown here is derived from an EMBL/GenBank/DDBJ whole genome shotgun (WGS) entry which is preliminary data.</text>
</comment>
<keyword evidence="8" id="KW-0413">Isomerase</keyword>
<evidence type="ECO:0000259" key="15">
    <source>
        <dbReference type="PROSITE" id="PS52039"/>
    </source>
</evidence>
<dbReference type="RefSeq" id="WP_200277561.1">
    <property type="nucleotide sequence ID" value="NZ_JAENII010000003.1"/>
</dbReference>
<dbReference type="GO" id="GO:0003677">
    <property type="term" value="F:DNA binding"/>
    <property type="evidence" value="ECO:0007669"/>
    <property type="project" value="UniProtKB-KW"/>
</dbReference>
<dbReference type="InterPro" id="IPR023405">
    <property type="entry name" value="Topo_IA_core_domain"/>
</dbReference>
<dbReference type="PANTHER" id="PTHR11390:SF21">
    <property type="entry name" value="DNA TOPOISOMERASE 3-ALPHA"/>
    <property type="match status" value="1"/>
</dbReference>
<evidence type="ECO:0000256" key="4">
    <source>
        <dbReference type="ARBA" id="ARBA00022723"/>
    </source>
</evidence>
<dbReference type="InterPro" id="IPR006171">
    <property type="entry name" value="TOPRIM_dom"/>
</dbReference>
<keyword evidence="5" id="KW-0460">Magnesium</keyword>
<dbReference type="GO" id="GO:0043597">
    <property type="term" value="C:cytoplasmic replication fork"/>
    <property type="evidence" value="ECO:0007669"/>
    <property type="project" value="TreeGrafter"/>
</dbReference>
<protein>
    <recommendedName>
        <fullName evidence="3">DNA topoisomerase</fullName>
        <ecNumber evidence="3">5.6.2.1</ecNumber>
    </recommendedName>
    <alternativeName>
        <fullName evidence="12">Omega-protein</fullName>
    </alternativeName>
    <alternativeName>
        <fullName evidence="11">Relaxing enzyme</fullName>
    </alternativeName>
    <alternativeName>
        <fullName evidence="9">Swivelase</fullName>
    </alternativeName>
    <alternativeName>
        <fullName evidence="10">Untwisting enzyme</fullName>
    </alternativeName>
</protein>
<dbReference type="InterPro" id="IPR000380">
    <property type="entry name" value="Topo_IA"/>
</dbReference>
<dbReference type="Gene3D" id="1.10.460.10">
    <property type="entry name" value="Topoisomerase I, domain 2"/>
    <property type="match status" value="1"/>
</dbReference>
<evidence type="ECO:0000256" key="9">
    <source>
        <dbReference type="ARBA" id="ARBA00030003"/>
    </source>
</evidence>
<dbReference type="CDD" id="cd00186">
    <property type="entry name" value="TOP1Ac"/>
    <property type="match status" value="1"/>
</dbReference>
<dbReference type="SMART" id="SM00493">
    <property type="entry name" value="TOPRIM"/>
    <property type="match status" value="1"/>
</dbReference>
<keyword evidence="4" id="KW-0479">Metal-binding</keyword>
<organism evidence="16 17">
    <name type="scientific">Haloferula rosea</name>
    <dbReference type="NCBI Taxonomy" id="490093"/>
    <lineage>
        <taxon>Bacteria</taxon>
        <taxon>Pseudomonadati</taxon>
        <taxon>Verrucomicrobiota</taxon>
        <taxon>Verrucomicrobiia</taxon>
        <taxon>Verrucomicrobiales</taxon>
        <taxon>Verrucomicrobiaceae</taxon>
        <taxon>Haloferula</taxon>
    </lineage>
</organism>
<dbReference type="InterPro" id="IPR023406">
    <property type="entry name" value="Topo_IA_AS"/>
</dbReference>
<dbReference type="InterPro" id="IPR013497">
    <property type="entry name" value="Topo_IA_cen"/>
</dbReference>